<dbReference type="GO" id="GO:0000160">
    <property type="term" value="P:phosphorelay signal transduction system"/>
    <property type="evidence" value="ECO:0007669"/>
    <property type="project" value="UniProtKB-KW"/>
</dbReference>
<dbReference type="InterPro" id="IPR014710">
    <property type="entry name" value="RmlC-like_jellyroll"/>
</dbReference>
<reference evidence="7 8" key="1">
    <citation type="submission" date="2019-10" db="EMBL/GenBank/DDBJ databases">
        <title>Rubrobacter sp nov SCSIO 52915 isolated from a deep-sea sediment in the South China Sea.</title>
        <authorList>
            <person name="Chen R.W."/>
        </authorList>
    </citation>
    <scope>NUCLEOTIDE SEQUENCE [LARGE SCALE GENOMIC DNA]</scope>
    <source>
        <strain evidence="7 8">SCSIO 52915</strain>
    </source>
</reference>
<dbReference type="EC" id="2.7.13.3" evidence="2"/>
<evidence type="ECO:0000259" key="6">
    <source>
        <dbReference type="PROSITE" id="PS50109"/>
    </source>
</evidence>
<proteinExistence type="predicted"/>
<keyword evidence="8" id="KW-1185">Reference proteome</keyword>
<dbReference type="InterPro" id="IPR004358">
    <property type="entry name" value="Sig_transdc_His_kin-like_C"/>
</dbReference>
<evidence type="ECO:0000256" key="3">
    <source>
        <dbReference type="ARBA" id="ARBA00022777"/>
    </source>
</evidence>
<dbReference type="InterPro" id="IPR005467">
    <property type="entry name" value="His_kinase_dom"/>
</dbReference>
<dbReference type="PROSITE" id="PS50042">
    <property type="entry name" value="CNMP_BINDING_3"/>
    <property type="match status" value="1"/>
</dbReference>
<dbReference type="Proteomes" id="UP000502706">
    <property type="component" value="Chromosome"/>
</dbReference>
<evidence type="ECO:0000256" key="2">
    <source>
        <dbReference type="ARBA" id="ARBA00012438"/>
    </source>
</evidence>
<dbReference type="Gene3D" id="1.10.287.130">
    <property type="match status" value="1"/>
</dbReference>
<dbReference type="AlphaFoldDB" id="A0A6G8PYK2"/>
<dbReference type="PANTHER" id="PTHR43065">
    <property type="entry name" value="SENSOR HISTIDINE KINASE"/>
    <property type="match status" value="1"/>
</dbReference>
<accession>A0A6G8PYK2</accession>
<dbReference type="SMART" id="SM00387">
    <property type="entry name" value="HATPase_c"/>
    <property type="match status" value="1"/>
</dbReference>
<dbReference type="GO" id="GO:0004673">
    <property type="term" value="F:protein histidine kinase activity"/>
    <property type="evidence" value="ECO:0007669"/>
    <property type="project" value="UniProtKB-EC"/>
</dbReference>
<dbReference type="EMBL" id="CP045121">
    <property type="protein sequence ID" value="QIN79291.1"/>
    <property type="molecule type" value="Genomic_DNA"/>
</dbReference>
<evidence type="ECO:0000259" key="5">
    <source>
        <dbReference type="PROSITE" id="PS50042"/>
    </source>
</evidence>
<dbReference type="InterPro" id="IPR000595">
    <property type="entry name" value="cNMP-bd_dom"/>
</dbReference>
<dbReference type="PROSITE" id="PS50109">
    <property type="entry name" value="HIS_KIN"/>
    <property type="match status" value="1"/>
</dbReference>
<evidence type="ECO:0000313" key="8">
    <source>
        <dbReference type="Proteomes" id="UP000502706"/>
    </source>
</evidence>
<organism evidence="7 8">
    <name type="scientific">Rubrobacter marinus</name>
    <dbReference type="NCBI Taxonomy" id="2653852"/>
    <lineage>
        <taxon>Bacteria</taxon>
        <taxon>Bacillati</taxon>
        <taxon>Actinomycetota</taxon>
        <taxon>Rubrobacteria</taxon>
        <taxon>Rubrobacterales</taxon>
        <taxon>Rubrobacteraceae</taxon>
        <taxon>Rubrobacter</taxon>
    </lineage>
</organism>
<keyword evidence="4" id="KW-0902">Two-component regulatory system</keyword>
<dbReference type="InterPro" id="IPR003594">
    <property type="entry name" value="HATPase_dom"/>
</dbReference>
<dbReference type="SUPFAM" id="SSF55874">
    <property type="entry name" value="ATPase domain of HSP90 chaperone/DNA topoisomerase II/histidine kinase"/>
    <property type="match status" value="1"/>
</dbReference>
<dbReference type="InterPro" id="IPR036890">
    <property type="entry name" value="HATPase_C_sf"/>
</dbReference>
<dbReference type="RefSeq" id="WP_166396955.1">
    <property type="nucleotide sequence ID" value="NZ_CP045121.1"/>
</dbReference>
<dbReference type="CDD" id="cd00038">
    <property type="entry name" value="CAP_ED"/>
    <property type="match status" value="1"/>
</dbReference>
<keyword evidence="3" id="KW-0808">Transferase</keyword>
<evidence type="ECO:0000313" key="7">
    <source>
        <dbReference type="EMBL" id="QIN79291.1"/>
    </source>
</evidence>
<dbReference type="Pfam" id="PF00027">
    <property type="entry name" value="cNMP_binding"/>
    <property type="match status" value="1"/>
</dbReference>
<dbReference type="InterPro" id="IPR018490">
    <property type="entry name" value="cNMP-bd_dom_sf"/>
</dbReference>
<dbReference type="SUPFAM" id="SSF51206">
    <property type="entry name" value="cAMP-binding domain-like"/>
    <property type="match status" value="1"/>
</dbReference>
<name>A0A6G8PYK2_9ACTN</name>
<dbReference type="PANTHER" id="PTHR43065:SF48">
    <property type="entry name" value="HISTIDINE KINASE"/>
    <property type="match status" value="1"/>
</dbReference>
<gene>
    <name evidence="7" type="ORF">GBA65_13105</name>
</gene>
<keyword evidence="3" id="KW-0418">Kinase</keyword>
<dbReference type="Gene3D" id="2.60.120.10">
    <property type="entry name" value="Jelly Rolls"/>
    <property type="match status" value="1"/>
</dbReference>
<evidence type="ECO:0000256" key="1">
    <source>
        <dbReference type="ARBA" id="ARBA00000085"/>
    </source>
</evidence>
<evidence type="ECO:0000256" key="4">
    <source>
        <dbReference type="ARBA" id="ARBA00023012"/>
    </source>
</evidence>
<dbReference type="SMART" id="SM00100">
    <property type="entry name" value="cNMP"/>
    <property type="match status" value="1"/>
</dbReference>
<feature type="domain" description="Cyclic nucleotide-binding" evidence="5">
    <location>
        <begin position="15"/>
        <end position="134"/>
    </location>
</feature>
<sequence length="479" mass="50668">MRAPTASASLGRAPLFAHLPSEKLDWITARGEEVRLASGAVIARQGDPPDGFYVVLEGETAWTRNVGGREAFVVTLGEGSVFAELILLLDAPYPTTGRATTDVNLLKLAPDAFWEMLAFCPEVTRGIFKTAAERSRLHESVTQGQAKLAALGRLSAGLAHELNNPASAARRAAGELRGSVAELHARALALNGRYLTEEALRDLSGCAREAQERAASAPALDPLERGDLEDELLLWLEDRGVEEGWELAPTFAGAGLGVGWLEGVSSAVDEPSLADALSWLGSVLTVTELVGEVEGSTGRISELVGAVKAYTHMDRAAREEVDVREGIESTLKMLAHKLKGLKVTRDYGEDVPTVSGNPGELNQVWTNLLDNAADAAGTAAGGDRGAVSVRTRRSGDAVLVEVSDDGPGVPEEARGRVFEPFFTTKPVGEGTGLGLDISQRIVVESYGGELWFESEPGETRFTVRLPARGPKSDGGGGAP</sequence>
<dbReference type="KEGG" id="rmar:GBA65_13105"/>
<dbReference type="Pfam" id="PF02518">
    <property type="entry name" value="HATPase_c"/>
    <property type="match status" value="1"/>
</dbReference>
<feature type="domain" description="Histidine kinase" evidence="6">
    <location>
        <begin position="299"/>
        <end position="469"/>
    </location>
</feature>
<comment type="catalytic activity">
    <reaction evidence="1">
        <text>ATP + protein L-histidine = ADP + protein N-phospho-L-histidine.</text>
        <dbReference type="EC" id="2.7.13.3"/>
    </reaction>
</comment>
<protein>
    <recommendedName>
        <fullName evidence="2">histidine kinase</fullName>
        <ecNumber evidence="2">2.7.13.3</ecNumber>
    </recommendedName>
</protein>
<dbReference type="Gene3D" id="3.30.565.10">
    <property type="entry name" value="Histidine kinase-like ATPase, C-terminal domain"/>
    <property type="match status" value="1"/>
</dbReference>
<dbReference type="PRINTS" id="PR00344">
    <property type="entry name" value="BCTRLSENSOR"/>
</dbReference>